<evidence type="ECO:0000256" key="5">
    <source>
        <dbReference type="HAMAP-Rule" id="MF_00150"/>
    </source>
</evidence>
<dbReference type="SMART" id="SM00859">
    <property type="entry name" value="Semialdhyde_dh"/>
    <property type="match status" value="1"/>
</dbReference>
<comment type="similarity">
    <text evidence="5">Belongs to the NAGSA dehydrogenase family. Type 1 subfamily.</text>
</comment>
<dbReference type="Proteomes" id="UP000646426">
    <property type="component" value="Unassembled WGS sequence"/>
</dbReference>
<dbReference type="CDD" id="cd24149">
    <property type="entry name" value="AGPR_N_ARG5_6_like"/>
    <property type="match status" value="1"/>
</dbReference>
<evidence type="ECO:0000256" key="2">
    <source>
        <dbReference type="ARBA" id="ARBA00022605"/>
    </source>
</evidence>
<dbReference type="EC" id="1.2.1.38" evidence="5"/>
<reference evidence="8" key="1">
    <citation type="journal article" date="2014" name="Int. J. Syst. Evol. Microbiol.">
        <title>Complete genome sequence of Corynebacterium casei LMG S-19264T (=DSM 44701T), isolated from a smear-ripened cheese.</title>
        <authorList>
            <consortium name="US DOE Joint Genome Institute (JGI-PGF)"/>
            <person name="Walter F."/>
            <person name="Albersmeier A."/>
            <person name="Kalinowski J."/>
            <person name="Ruckert C."/>
        </authorList>
    </citation>
    <scope>NUCLEOTIDE SEQUENCE</scope>
    <source>
        <strain evidence="8">KCTC 23077</strain>
    </source>
</reference>
<dbReference type="InterPro" id="IPR058924">
    <property type="entry name" value="AGPR_dimerisation_dom"/>
</dbReference>
<dbReference type="PANTHER" id="PTHR32338">
    <property type="entry name" value="N-ACETYL-GAMMA-GLUTAMYL-PHOSPHATE REDUCTASE, CHLOROPLASTIC-RELATED-RELATED"/>
    <property type="match status" value="1"/>
</dbReference>
<evidence type="ECO:0000256" key="4">
    <source>
        <dbReference type="ARBA" id="ARBA00023002"/>
    </source>
</evidence>
<dbReference type="InterPro" id="IPR000534">
    <property type="entry name" value="Semialdehyde_DH_NAD-bd"/>
</dbReference>
<dbReference type="RefSeq" id="WP_229792303.1">
    <property type="nucleotide sequence ID" value="NZ_BMYD01000001.1"/>
</dbReference>
<reference evidence="8" key="2">
    <citation type="submission" date="2020-09" db="EMBL/GenBank/DDBJ databases">
        <authorList>
            <person name="Sun Q."/>
            <person name="Kim S."/>
        </authorList>
    </citation>
    <scope>NUCLEOTIDE SEQUENCE</scope>
    <source>
        <strain evidence="8">KCTC 23077</strain>
    </source>
</reference>
<comment type="subcellular location">
    <subcellularLocation>
        <location evidence="5">Cytoplasm</location>
    </subcellularLocation>
</comment>
<organism evidence="8 9">
    <name type="scientific">Cognatilysobacter bugurensis</name>
    <dbReference type="NCBI Taxonomy" id="543356"/>
    <lineage>
        <taxon>Bacteria</taxon>
        <taxon>Pseudomonadati</taxon>
        <taxon>Pseudomonadota</taxon>
        <taxon>Gammaproteobacteria</taxon>
        <taxon>Lysobacterales</taxon>
        <taxon>Lysobacteraceae</taxon>
        <taxon>Cognatilysobacter</taxon>
    </lineage>
</organism>
<evidence type="ECO:0000256" key="3">
    <source>
        <dbReference type="ARBA" id="ARBA00022857"/>
    </source>
</evidence>
<dbReference type="Pfam" id="PF22698">
    <property type="entry name" value="Semialdhyde_dhC_1"/>
    <property type="match status" value="1"/>
</dbReference>
<keyword evidence="1 5" id="KW-0055">Arginine biosynthesis</keyword>
<dbReference type="SUPFAM" id="SSF51735">
    <property type="entry name" value="NAD(P)-binding Rossmann-fold domains"/>
    <property type="match status" value="1"/>
</dbReference>
<evidence type="ECO:0000313" key="8">
    <source>
        <dbReference type="EMBL" id="GHA73587.1"/>
    </source>
</evidence>
<evidence type="ECO:0000256" key="1">
    <source>
        <dbReference type="ARBA" id="ARBA00022571"/>
    </source>
</evidence>
<comment type="pathway">
    <text evidence="5">Amino-acid biosynthesis; L-arginine biosynthesis; N(2)-acetyl-L-ornithine from L-glutamate: step 3/4.</text>
</comment>
<dbReference type="PROSITE" id="PS01224">
    <property type="entry name" value="ARGC"/>
    <property type="match status" value="1"/>
</dbReference>
<sequence>MVDRKHPIRVGLVGARGYVGAELIKLLSAHPAFELAYVGSRELDGQRLGDHHASYTGELRFSAPALESLPTLGADAVVLALPNGKAGPAVAAFDAAGADPVIVDLSADYRFDERWFYGLPELTRRAYAGQRRISNPGCYATAMQLAVAPLLGLLAGAVQCFGVSGYSGAGTSPSDKNDPRQLRDNLMPYALTGHIHEREVTRRLGHPVEFMPHVAPHFRGLTVTANLHLAEPATQEHVRSRYRARYADEPLVQVSDAPPWVSRIACTHGVEIGGFALDETGHRLVVVATLDNLLKGAATQALQNLNLAFGLDEWLGIPLPLASHADDAPLSNGKHP</sequence>
<gene>
    <name evidence="5 8" type="primary">argC</name>
    <name evidence="8" type="ORF">GCM10007067_07950</name>
</gene>
<comment type="function">
    <text evidence="5">Catalyzes the NADPH-dependent reduction of N-acetyl-5-glutamyl phosphate to yield N-acetyl-L-glutamate 5-semialdehyde.</text>
</comment>
<dbReference type="InterPro" id="IPR023013">
    <property type="entry name" value="AGPR_AS"/>
</dbReference>
<keyword evidence="2 5" id="KW-0028">Amino-acid biosynthesis</keyword>
<dbReference type="PANTHER" id="PTHR32338:SF10">
    <property type="entry name" value="N-ACETYL-GAMMA-GLUTAMYL-PHOSPHATE REDUCTASE, CHLOROPLASTIC-RELATED"/>
    <property type="match status" value="1"/>
</dbReference>
<dbReference type="HAMAP" id="MF_00150">
    <property type="entry name" value="ArgC_type1"/>
    <property type="match status" value="1"/>
</dbReference>
<keyword evidence="3 5" id="KW-0521">NADP</keyword>
<keyword evidence="5" id="KW-0963">Cytoplasm</keyword>
<dbReference type="GO" id="GO:0070401">
    <property type="term" value="F:NADP+ binding"/>
    <property type="evidence" value="ECO:0007669"/>
    <property type="project" value="InterPro"/>
</dbReference>
<dbReference type="Pfam" id="PF01118">
    <property type="entry name" value="Semialdhyde_dh"/>
    <property type="match status" value="1"/>
</dbReference>
<keyword evidence="9" id="KW-1185">Reference proteome</keyword>
<dbReference type="GO" id="GO:0003942">
    <property type="term" value="F:N-acetyl-gamma-glutamyl-phosphate reductase activity"/>
    <property type="evidence" value="ECO:0007669"/>
    <property type="project" value="UniProtKB-UniRule"/>
</dbReference>
<evidence type="ECO:0000259" key="7">
    <source>
        <dbReference type="SMART" id="SM00859"/>
    </source>
</evidence>
<feature type="active site" evidence="5 6">
    <location>
        <position position="138"/>
    </location>
</feature>
<dbReference type="Gene3D" id="3.30.360.10">
    <property type="entry name" value="Dihydrodipicolinate Reductase, domain 2"/>
    <property type="match status" value="1"/>
</dbReference>
<dbReference type="SUPFAM" id="SSF55347">
    <property type="entry name" value="Glyceraldehyde-3-phosphate dehydrogenase-like, C-terminal domain"/>
    <property type="match status" value="1"/>
</dbReference>
<evidence type="ECO:0000313" key="9">
    <source>
        <dbReference type="Proteomes" id="UP000646426"/>
    </source>
</evidence>
<protein>
    <recommendedName>
        <fullName evidence="5">N-acetyl-gamma-glutamyl-phosphate reductase</fullName>
        <shortName evidence="5">AGPR</shortName>
        <ecNumber evidence="5">1.2.1.38</ecNumber>
    </recommendedName>
    <alternativeName>
        <fullName evidence="5">N-acetyl-glutamate semialdehyde dehydrogenase</fullName>
        <shortName evidence="5">NAGSA dehydrogenase</shortName>
    </alternativeName>
</protein>
<dbReference type="GO" id="GO:0051287">
    <property type="term" value="F:NAD binding"/>
    <property type="evidence" value="ECO:0007669"/>
    <property type="project" value="InterPro"/>
</dbReference>
<comment type="catalytic activity">
    <reaction evidence="5">
        <text>N-acetyl-L-glutamate 5-semialdehyde + phosphate + NADP(+) = N-acetyl-L-glutamyl 5-phosphate + NADPH + H(+)</text>
        <dbReference type="Rhea" id="RHEA:21588"/>
        <dbReference type="ChEBI" id="CHEBI:15378"/>
        <dbReference type="ChEBI" id="CHEBI:29123"/>
        <dbReference type="ChEBI" id="CHEBI:43474"/>
        <dbReference type="ChEBI" id="CHEBI:57783"/>
        <dbReference type="ChEBI" id="CHEBI:57936"/>
        <dbReference type="ChEBI" id="CHEBI:58349"/>
        <dbReference type="EC" id="1.2.1.38"/>
    </reaction>
</comment>
<comment type="caution">
    <text evidence="8">The sequence shown here is derived from an EMBL/GenBank/DDBJ whole genome shotgun (WGS) entry which is preliminary data.</text>
</comment>
<feature type="domain" description="Semialdehyde dehydrogenase NAD-binding" evidence="7">
    <location>
        <begin position="9"/>
        <end position="130"/>
    </location>
</feature>
<dbReference type="InterPro" id="IPR000706">
    <property type="entry name" value="AGPR_type-1"/>
</dbReference>
<dbReference type="InterPro" id="IPR036291">
    <property type="entry name" value="NAD(P)-bd_dom_sf"/>
</dbReference>
<dbReference type="Gene3D" id="3.40.50.720">
    <property type="entry name" value="NAD(P)-binding Rossmann-like Domain"/>
    <property type="match status" value="1"/>
</dbReference>
<dbReference type="GO" id="GO:0005737">
    <property type="term" value="C:cytoplasm"/>
    <property type="evidence" value="ECO:0007669"/>
    <property type="project" value="UniProtKB-SubCell"/>
</dbReference>
<dbReference type="CDD" id="cd23936">
    <property type="entry name" value="AGPR_C_ARG5_6_like"/>
    <property type="match status" value="1"/>
</dbReference>
<dbReference type="AlphaFoldDB" id="A0A918SVA6"/>
<keyword evidence="4 5" id="KW-0560">Oxidoreductase</keyword>
<dbReference type="GO" id="GO:0006526">
    <property type="term" value="P:L-arginine biosynthetic process"/>
    <property type="evidence" value="ECO:0007669"/>
    <property type="project" value="UniProtKB-UniRule"/>
</dbReference>
<dbReference type="InterPro" id="IPR050085">
    <property type="entry name" value="AGPR"/>
</dbReference>
<name>A0A918SVA6_9GAMM</name>
<dbReference type="NCBIfam" id="TIGR01850">
    <property type="entry name" value="argC"/>
    <property type="match status" value="1"/>
</dbReference>
<accession>A0A918SVA6</accession>
<proteinExistence type="inferred from homology"/>
<dbReference type="EMBL" id="BMYD01000001">
    <property type="protein sequence ID" value="GHA73587.1"/>
    <property type="molecule type" value="Genomic_DNA"/>
</dbReference>
<evidence type="ECO:0000256" key="6">
    <source>
        <dbReference type="PROSITE-ProRule" id="PRU10010"/>
    </source>
</evidence>